<dbReference type="Pfam" id="PF09820">
    <property type="entry name" value="AAA-ATPase_like"/>
    <property type="match status" value="1"/>
</dbReference>
<dbReference type="Gene3D" id="3.40.50.300">
    <property type="entry name" value="P-loop containing nucleotide triphosphate hydrolases"/>
    <property type="match status" value="1"/>
</dbReference>
<dbReference type="EMBL" id="FOUM01000001">
    <property type="protein sequence ID" value="SFM21805.1"/>
    <property type="molecule type" value="Genomic_DNA"/>
</dbReference>
<dbReference type="SUPFAM" id="SSF52540">
    <property type="entry name" value="P-loop containing nucleoside triphosphate hydrolases"/>
    <property type="match status" value="1"/>
</dbReference>
<proteinExistence type="predicted"/>
<dbReference type="AlphaFoldDB" id="A0A1I4P2C2"/>
<reference evidence="4 5" key="1">
    <citation type="submission" date="2016-10" db="EMBL/GenBank/DDBJ databases">
        <authorList>
            <person name="de Groot N.N."/>
        </authorList>
    </citation>
    <scope>NUCLEOTIDE SEQUENCE [LARGE SCALE GENOMIC DNA]</scope>
    <source>
        <strain evidence="3 5">NLAE-zl-C202</strain>
        <strain evidence="2 4">NLAE-zl-G339</strain>
    </source>
</reference>
<dbReference type="InterPro" id="IPR012547">
    <property type="entry name" value="PDDEXK_9"/>
</dbReference>
<organism evidence="3 5">
    <name type="scientific">Bacteroides xylanisolvens</name>
    <dbReference type="NCBI Taxonomy" id="371601"/>
    <lineage>
        <taxon>Bacteria</taxon>
        <taxon>Pseudomonadati</taxon>
        <taxon>Bacteroidota</taxon>
        <taxon>Bacteroidia</taxon>
        <taxon>Bacteroidales</taxon>
        <taxon>Bacteroidaceae</taxon>
        <taxon>Bacteroides</taxon>
    </lineage>
</organism>
<dbReference type="Pfam" id="PF08011">
    <property type="entry name" value="PDDEXK_9"/>
    <property type="match status" value="1"/>
</dbReference>
<evidence type="ECO:0000259" key="1">
    <source>
        <dbReference type="Pfam" id="PF09820"/>
    </source>
</evidence>
<evidence type="ECO:0000313" key="2">
    <source>
        <dbReference type="EMBL" id="SDZ91406.1"/>
    </source>
</evidence>
<dbReference type="InterPro" id="IPR018631">
    <property type="entry name" value="AAA-ATPase-like_dom"/>
</dbReference>
<dbReference type="InterPro" id="IPR027417">
    <property type="entry name" value="P-loop_NTPase"/>
</dbReference>
<evidence type="ECO:0000313" key="3">
    <source>
        <dbReference type="EMBL" id="SFM21805.1"/>
    </source>
</evidence>
<dbReference type="PANTHER" id="PTHR34825:SF2">
    <property type="entry name" value="AAA-ATPASE-LIKE DOMAIN-CONTAINING PROTEIN"/>
    <property type="match status" value="1"/>
</dbReference>
<dbReference type="EMBL" id="FNRP01000001">
    <property type="protein sequence ID" value="SDZ91406.1"/>
    <property type="molecule type" value="Genomic_DNA"/>
</dbReference>
<protein>
    <submittedName>
        <fullName evidence="3">PD-(D/E)XK nuclease superfamily protein</fullName>
    </submittedName>
</protein>
<evidence type="ECO:0000313" key="4">
    <source>
        <dbReference type="Proteomes" id="UP000183040"/>
    </source>
</evidence>
<accession>A0A1I4P2C2</accession>
<dbReference type="Proteomes" id="UP000183766">
    <property type="component" value="Unassembled WGS sequence"/>
</dbReference>
<dbReference type="RefSeq" id="WP_061447925.1">
    <property type="nucleotide sequence ID" value="NZ_FNRP01000001.1"/>
</dbReference>
<evidence type="ECO:0000313" key="5">
    <source>
        <dbReference type="Proteomes" id="UP000183766"/>
    </source>
</evidence>
<gene>
    <name evidence="2" type="ORF">SAMN04487924_1017</name>
    <name evidence="3" type="ORF">SAMN05216250_101204</name>
</gene>
<feature type="domain" description="AAA-ATPase-like" evidence="1">
    <location>
        <begin position="13"/>
        <end position="233"/>
    </location>
</feature>
<dbReference type="PANTHER" id="PTHR34825">
    <property type="entry name" value="CONSERVED PROTEIN, WITH A WEAK D-GALACTARATE DEHYDRATASE/ALTRONATE HYDROLASE DOMAIN"/>
    <property type="match status" value="1"/>
</dbReference>
<dbReference type="Proteomes" id="UP000183040">
    <property type="component" value="Unassembled WGS sequence"/>
</dbReference>
<name>A0A1I4P2C2_9BACE</name>
<sequence length="583" mass="68448">MEKYIAPDRKRIPYGMMNFAVIRRDDCYYVDKTRFIPMIEEADKFFFFIRPRRFGKSLTVNMLQHYYDILAKDKFDALFGDLYIGKHPTRDRNSYLVLYLNFSGIVGELHNYRKGLDAHCQTMFDYFCDIYADYLPKGIKEELDKKEGAVEQFEYLFTECNKTNQRIYLFIDEYDHFTNAILSDIESLHRYTDETHGEGYLRAFFNKIKAGTYSSIERCFITGVSPVTMDDLTSGFNIGTNYSLTPEFNEMIGFTEEEVRQMLTYYSTTSPFNHSVDELIEIMKPWYDNYCFAEECYGETTMYNSNMVLYFVKNYIQRGKAPRDMVEDNIRIDYEKLRMLIRKDKEFAHDASIIQTLVSEGYVTGELKKGFPAVNITNPDNFVSLLYYFGMLTISGTYEGRTKLTIPNQVVREQIYTYLLSTYNEAELNFSSYEKNELASALAYRGDWKAYFGYIADCLKRYTSQRDKQKGEFFVHGFTLAMTAQNRFYRPISEQDTQAGYVDIFLCPLLDIYSDMKHSYIVELKYAKYKDPESRVEELRQEAIAQANRYADTDTVKRAVGTTQLHKIVVVYKGMDMPICEEV</sequence>